<gene>
    <name evidence="3" type="ORF">N4S67_26490</name>
</gene>
<dbReference type="InterPro" id="IPR021005">
    <property type="entry name" value="Znf_CGNR"/>
</dbReference>
<name>A0ABT2MLW4_9MYCO</name>
<dbReference type="InterPro" id="IPR023286">
    <property type="entry name" value="ABATE_dom_sf"/>
</dbReference>
<evidence type="ECO:0000313" key="3">
    <source>
        <dbReference type="EMBL" id="MCT7661951.1"/>
    </source>
</evidence>
<evidence type="ECO:0000256" key="1">
    <source>
        <dbReference type="SAM" id="MobiDB-lite"/>
    </source>
</evidence>
<evidence type="ECO:0000259" key="2">
    <source>
        <dbReference type="Pfam" id="PF11706"/>
    </source>
</evidence>
<dbReference type="Pfam" id="PF07336">
    <property type="entry name" value="ABATE"/>
    <property type="match status" value="1"/>
</dbReference>
<feature type="region of interest" description="Disordered" evidence="1">
    <location>
        <begin position="1"/>
        <end position="20"/>
    </location>
</feature>
<dbReference type="RefSeq" id="WP_260996019.1">
    <property type="nucleotide sequence ID" value="NZ_JAODWD010000007.1"/>
</dbReference>
<proteinExistence type="predicted"/>
<dbReference type="InterPro" id="IPR010852">
    <property type="entry name" value="ABATE"/>
</dbReference>
<dbReference type="PANTHER" id="PTHR35525">
    <property type="entry name" value="BLL6575 PROTEIN"/>
    <property type="match status" value="1"/>
</dbReference>
<dbReference type="EMBL" id="JAODWD010000007">
    <property type="protein sequence ID" value="MCT7661951.1"/>
    <property type="molecule type" value="Genomic_DNA"/>
</dbReference>
<keyword evidence="4" id="KW-1185">Reference proteome</keyword>
<protein>
    <submittedName>
        <fullName evidence="3">CGNR zinc finger domain-containing protein</fullName>
    </submittedName>
</protein>
<dbReference type="SUPFAM" id="SSF160904">
    <property type="entry name" value="Jann2411-like"/>
    <property type="match status" value="1"/>
</dbReference>
<evidence type="ECO:0000313" key="4">
    <source>
        <dbReference type="Proteomes" id="UP001206639"/>
    </source>
</evidence>
<feature type="domain" description="Zinc finger CGNR" evidence="2">
    <location>
        <begin position="148"/>
        <end position="191"/>
    </location>
</feature>
<dbReference type="PANTHER" id="PTHR35525:SF3">
    <property type="entry name" value="BLL6575 PROTEIN"/>
    <property type="match status" value="1"/>
</dbReference>
<dbReference type="Proteomes" id="UP001206639">
    <property type="component" value="Unassembled WGS sequence"/>
</dbReference>
<reference evidence="4" key="1">
    <citation type="submission" date="2023-07" db="EMBL/GenBank/DDBJ databases">
        <authorList>
            <person name="Deng Y."/>
            <person name="Zhang Y.-Q."/>
        </authorList>
    </citation>
    <scope>NUCLEOTIDE SEQUENCE [LARGE SCALE GENOMIC DNA]</scope>
    <source>
        <strain evidence="4">CPCC 205710</strain>
    </source>
</reference>
<organism evidence="3 4">
    <name type="scientific">Mycobacterium deserti</name>
    <dbReference type="NCBI Taxonomy" id="2978347"/>
    <lineage>
        <taxon>Bacteria</taxon>
        <taxon>Bacillati</taxon>
        <taxon>Actinomycetota</taxon>
        <taxon>Actinomycetes</taxon>
        <taxon>Mycobacteriales</taxon>
        <taxon>Mycobacteriaceae</taxon>
        <taxon>Mycobacterium</taxon>
    </lineage>
</organism>
<comment type="caution">
    <text evidence="3">The sequence shown here is derived from an EMBL/GenBank/DDBJ whole genome shotgun (WGS) entry which is preliminary data.</text>
</comment>
<sequence>MTRAPGQWTGDNEEKPAPAPLDRVQNLVNTIDIEIGQDRLARAEDAAPWLVANELLTADSALDAAELDFVCKVREALRALLVHNSGGPAPGAGELAVLREVAASGSAQAVIGDRGDVTWRATGDSLRARLAGLLLIVRDAQRDGNWQRLKACANDDCRWVFYDQSRNRGGAWCNMAVCGNRLKNRDFRARRRQPSR</sequence>
<dbReference type="Pfam" id="PF11706">
    <property type="entry name" value="zf-CGNR"/>
    <property type="match status" value="1"/>
</dbReference>
<dbReference type="Gene3D" id="1.10.3300.10">
    <property type="entry name" value="Jann2411-like domain"/>
    <property type="match status" value="1"/>
</dbReference>
<accession>A0ABT2MLW4</accession>